<accession>A0A6H5FZY5</accession>
<dbReference type="AlphaFoldDB" id="A0A6H5FZY5"/>
<name>A0A6H5FZY5_9HEMI</name>
<evidence type="ECO:0000313" key="2">
    <source>
        <dbReference type="EMBL" id="CAA9994873.1"/>
    </source>
</evidence>
<dbReference type="EMBL" id="CADCXU010002751">
    <property type="protein sequence ID" value="CAA9994873.1"/>
    <property type="molecule type" value="Genomic_DNA"/>
</dbReference>
<evidence type="ECO:0000313" key="3">
    <source>
        <dbReference type="Proteomes" id="UP000479000"/>
    </source>
</evidence>
<feature type="compositionally biased region" description="Pro residues" evidence="1">
    <location>
        <begin position="1"/>
        <end position="12"/>
    </location>
</feature>
<feature type="non-terminal residue" evidence="2">
    <location>
        <position position="67"/>
    </location>
</feature>
<feature type="region of interest" description="Disordered" evidence="1">
    <location>
        <begin position="1"/>
        <end position="67"/>
    </location>
</feature>
<reference evidence="2 3" key="1">
    <citation type="submission" date="2020-02" db="EMBL/GenBank/DDBJ databases">
        <authorList>
            <person name="Ferguson B K."/>
        </authorList>
    </citation>
    <scope>NUCLEOTIDE SEQUENCE [LARGE SCALE GENOMIC DNA]</scope>
</reference>
<proteinExistence type="predicted"/>
<protein>
    <submittedName>
        <fullName evidence="2">Uncharacterized protein</fullName>
    </submittedName>
</protein>
<gene>
    <name evidence="2" type="ORF">NTEN_LOCUS1689</name>
</gene>
<dbReference type="Proteomes" id="UP000479000">
    <property type="component" value="Unassembled WGS sequence"/>
</dbReference>
<evidence type="ECO:0000256" key="1">
    <source>
        <dbReference type="SAM" id="MobiDB-lite"/>
    </source>
</evidence>
<sequence>MLDPFGPVPSPGPQQVLAPMPAQTSRPQATPCRPTGTRRIRRSPVNAPPPRKRPDQVSARRPSSPAG</sequence>
<keyword evidence="3" id="KW-1185">Reference proteome</keyword>
<organism evidence="2 3">
    <name type="scientific">Nesidiocoris tenuis</name>
    <dbReference type="NCBI Taxonomy" id="355587"/>
    <lineage>
        <taxon>Eukaryota</taxon>
        <taxon>Metazoa</taxon>
        <taxon>Ecdysozoa</taxon>
        <taxon>Arthropoda</taxon>
        <taxon>Hexapoda</taxon>
        <taxon>Insecta</taxon>
        <taxon>Pterygota</taxon>
        <taxon>Neoptera</taxon>
        <taxon>Paraneoptera</taxon>
        <taxon>Hemiptera</taxon>
        <taxon>Heteroptera</taxon>
        <taxon>Panheteroptera</taxon>
        <taxon>Cimicomorpha</taxon>
        <taxon>Miridae</taxon>
        <taxon>Dicyphina</taxon>
        <taxon>Nesidiocoris</taxon>
    </lineage>
</organism>